<gene>
    <name evidence="1" type="ORF">RSOLAG1IB_08551</name>
</gene>
<dbReference type="Proteomes" id="UP000059188">
    <property type="component" value="Unassembled WGS sequence"/>
</dbReference>
<keyword evidence="2" id="KW-1185">Reference proteome</keyword>
<dbReference type="EMBL" id="LN679129">
    <property type="protein sequence ID" value="CEL58444.1"/>
    <property type="molecule type" value="Genomic_DNA"/>
</dbReference>
<reference evidence="1 2" key="1">
    <citation type="submission" date="2014-11" db="EMBL/GenBank/DDBJ databases">
        <authorList>
            <person name="Wibberg Daniel"/>
        </authorList>
    </citation>
    <scope>NUCLEOTIDE SEQUENCE [LARGE SCALE GENOMIC DNA]</scope>
    <source>
        <strain evidence="1">Rhizoctonia solani AG1-IB 7/3/14</strain>
    </source>
</reference>
<proteinExistence type="predicted"/>
<organism evidence="1 2">
    <name type="scientific">Thanatephorus cucumeris (strain AG1-IB / isolate 7/3/14)</name>
    <name type="common">Lettuce bottom rot fungus</name>
    <name type="synonym">Rhizoctonia solani</name>
    <dbReference type="NCBI Taxonomy" id="1108050"/>
    <lineage>
        <taxon>Eukaryota</taxon>
        <taxon>Fungi</taxon>
        <taxon>Dikarya</taxon>
        <taxon>Basidiomycota</taxon>
        <taxon>Agaricomycotina</taxon>
        <taxon>Agaricomycetes</taxon>
        <taxon>Cantharellales</taxon>
        <taxon>Ceratobasidiaceae</taxon>
        <taxon>Rhizoctonia</taxon>
        <taxon>Rhizoctonia solani AG-1</taxon>
    </lineage>
</organism>
<evidence type="ECO:0000313" key="1">
    <source>
        <dbReference type="EMBL" id="CEL58444.1"/>
    </source>
</evidence>
<accession>A0A0B7FND5</accession>
<sequence length="74" mass="8109">MSTSNVATFIPNDPPAYSADAATVPVSNILELRYMISLLHAHTRDAFVNCETRLASIRSAVDAPPSYRLYPSLQ</sequence>
<protein>
    <submittedName>
        <fullName evidence="1">Uncharacterized protein</fullName>
    </submittedName>
</protein>
<evidence type="ECO:0000313" key="2">
    <source>
        <dbReference type="Proteomes" id="UP000059188"/>
    </source>
</evidence>
<name>A0A0B7FND5_THACB</name>
<dbReference type="AlphaFoldDB" id="A0A0B7FND5"/>